<accession>A0A1I6B2B4</accession>
<keyword evidence="1" id="KW-0812">Transmembrane</keyword>
<feature type="transmembrane region" description="Helical" evidence="1">
    <location>
        <begin position="6"/>
        <end position="27"/>
    </location>
</feature>
<keyword evidence="1" id="KW-1133">Transmembrane helix</keyword>
<proteinExistence type="predicted"/>
<feature type="non-terminal residue" evidence="2">
    <location>
        <position position="41"/>
    </location>
</feature>
<name>A0A1I6B2B4_9PSEU</name>
<dbReference type="Proteomes" id="UP000198727">
    <property type="component" value="Unassembled WGS sequence"/>
</dbReference>
<evidence type="ECO:0000313" key="2">
    <source>
        <dbReference type="EMBL" id="SFQ75091.1"/>
    </source>
</evidence>
<evidence type="ECO:0000313" key="3">
    <source>
        <dbReference type="Proteomes" id="UP000198727"/>
    </source>
</evidence>
<dbReference type="AlphaFoldDB" id="A0A1I6B2B4"/>
<gene>
    <name evidence="2" type="ORF">SAMN05421810_1206</name>
</gene>
<evidence type="ECO:0000256" key="1">
    <source>
        <dbReference type="SAM" id="Phobius"/>
    </source>
</evidence>
<keyword evidence="1" id="KW-0472">Membrane</keyword>
<reference evidence="3" key="1">
    <citation type="submission" date="2016-10" db="EMBL/GenBank/DDBJ databases">
        <authorList>
            <person name="Varghese N."/>
            <person name="Submissions S."/>
        </authorList>
    </citation>
    <scope>NUCLEOTIDE SEQUENCE [LARGE SCALE GENOMIC DNA]</scope>
    <source>
        <strain evidence="3">CGMCC 4.5579</strain>
    </source>
</reference>
<dbReference type="EMBL" id="FOWW01000020">
    <property type="protein sequence ID" value="SFQ75091.1"/>
    <property type="molecule type" value="Genomic_DNA"/>
</dbReference>
<sequence>MDSLVTILITVAIMIVAVGVMLLVALTRKGSVTTITMTTRR</sequence>
<organism evidence="2 3">
    <name type="scientific">Amycolatopsis arida</name>
    <dbReference type="NCBI Taxonomy" id="587909"/>
    <lineage>
        <taxon>Bacteria</taxon>
        <taxon>Bacillati</taxon>
        <taxon>Actinomycetota</taxon>
        <taxon>Actinomycetes</taxon>
        <taxon>Pseudonocardiales</taxon>
        <taxon>Pseudonocardiaceae</taxon>
        <taxon>Amycolatopsis</taxon>
    </lineage>
</organism>
<protein>
    <submittedName>
        <fullName evidence="2">Uncharacterized protein</fullName>
    </submittedName>
</protein>
<keyword evidence="3" id="KW-1185">Reference proteome</keyword>